<dbReference type="PANTHER" id="PTHR21659">
    <property type="entry name" value="HYDROPHOBIC PROTEIN RCI2 LOW TEMPERATURE AND SALT RESPONSIVE PROTEIN LTI6 -RELATED"/>
    <property type="match status" value="1"/>
</dbReference>
<evidence type="ECO:0000313" key="9">
    <source>
        <dbReference type="EMBL" id="KAK4171872.1"/>
    </source>
</evidence>
<keyword evidence="10" id="KW-1185">Reference proteome</keyword>
<reference evidence="9" key="1">
    <citation type="journal article" date="2023" name="Mol. Phylogenet. Evol.">
        <title>Genome-scale phylogeny and comparative genomics of the fungal order Sordariales.</title>
        <authorList>
            <person name="Hensen N."/>
            <person name="Bonometti L."/>
            <person name="Westerberg I."/>
            <person name="Brannstrom I.O."/>
            <person name="Guillou S."/>
            <person name="Cros-Aarteil S."/>
            <person name="Calhoun S."/>
            <person name="Haridas S."/>
            <person name="Kuo A."/>
            <person name="Mondo S."/>
            <person name="Pangilinan J."/>
            <person name="Riley R."/>
            <person name="LaButti K."/>
            <person name="Andreopoulos B."/>
            <person name="Lipzen A."/>
            <person name="Chen C."/>
            <person name="Yan M."/>
            <person name="Daum C."/>
            <person name="Ng V."/>
            <person name="Clum A."/>
            <person name="Steindorff A."/>
            <person name="Ohm R.A."/>
            <person name="Martin F."/>
            <person name="Silar P."/>
            <person name="Natvig D.O."/>
            <person name="Lalanne C."/>
            <person name="Gautier V."/>
            <person name="Ament-Velasquez S.L."/>
            <person name="Kruys A."/>
            <person name="Hutchinson M.I."/>
            <person name="Powell A.J."/>
            <person name="Barry K."/>
            <person name="Miller A.N."/>
            <person name="Grigoriev I.V."/>
            <person name="Debuchy R."/>
            <person name="Gladieux P."/>
            <person name="Hiltunen Thoren M."/>
            <person name="Johannesson H."/>
        </authorList>
    </citation>
    <scope>NUCLEOTIDE SEQUENCE</scope>
    <source>
        <strain evidence="9">CBS 892.96</strain>
    </source>
</reference>
<dbReference type="GO" id="GO:0016020">
    <property type="term" value="C:membrane"/>
    <property type="evidence" value="ECO:0007669"/>
    <property type="project" value="UniProtKB-SubCell"/>
</dbReference>
<feature type="region of interest" description="Disordered" evidence="6">
    <location>
        <begin position="88"/>
        <end position="203"/>
    </location>
</feature>
<reference evidence="9" key="2">
    <citation type="submission" date="2023-05" db="EMBL/GenBank/DDBJ databases">
        <authorList>
            <consortium name="Lawrence Berkeley National Laboratory"/>
            <person name="Steindorff A."/>
            <person name="Hensen N."/>
            <person name="Bonometti L."/>
            <person name="Westerberg I."/>
            <person name="Brannstrom I.O."/>
            <person name="Guillou S."/>
            <person name="Cros-Aarteil S."/>
            <person name="Calhoun S."/>
            <person name="Haridas S."/>
            <person name="Kuo A."/>
            <person name="Mondo S."/>
            <person name="Pangilinan J."/>
            <person name="Riley R."/>
            <person name="Labutti K."/>
            <person name="Andreopoulos B."/>
            <person name="Lipzen A."/>
            <person name="Chen C."/>
            <person name="Yanf M."/>
            <person name="Daum C."/>
            <person name="Ng V."/>
            <person name="Clum A."/>
            <person name="Ohm R."/>
            <person name="Martin F."/>
            <person name="Silar P."/>
            <person name="Natvig D."/>
            <person name="Lalanne C."/>
            <person name="Gautier V."/>
            <person name="Ament-Velasquez S.L."/>
            <person name="Kruys A."/>
            <person name="Hutchinson M.I."/>
            <person name="Powell A.J."/>
            <person name="Barry K."/>
            <person name="Miller A.N."/>
            <person name="Grigoriev I.V."/>
            <person name="Debuchy R."/>
            <person name="Gladieux P."/>
            <person name="Thoren M.H."/>
            <person name="Johannesson H."/>
        </authorList>
    </citation>
    <scope>NUCLEOTIDE SEQUENCE</scope>
    <source>
        <strain evidence="9">CBS 892.96</strain>
    </source>
</reference>
<keyword evidence="8" id="KW-0732">Signal</keyword>
<name>A0AAN6W188_9PEZI</name>
<dbReference type="AlphaFoldDB" id="A0AAN6W188"/>
<comment type="caution">
    <text evidence="9">The sequence shown here is derived from an EMBL/GenBank/DDBJ whole genome shotgun (WGS) entry which is preliminary data.</text>
</comment>
<dbReference type="Pfam" id="PF01679">
    <property type="entry name" value="Pmp3"/>
    <property type="match status" value="1"/>
</dbReference>
<sequence length="203" mass="21654">MSGSGFDGTAVFALASSFFCPPLAVALLAGCGTDVCINICLCLLGMVPGYIHAWYLVYVYLDNKKLSKQPEGGRPFVYSDKLQQISATNRSTASLPTPRTFTEAVTPHRRNPAVQQMLAQEQKPVPNTKPDTEKTLTSEPKPTTSARPTPVLTSGPSSELATGQEATQAPPSMPAPTPSFLPILDNPDEHSPNTKEQALPSKG</sequence>
<accession>A0AAN6W188</accession>
<organism evidence="9 10">
    <name type="scientific">Triangularia setosa</name>
    <dbReference type="NCBI Taxonomy" id="2587417"/>
    <lineage>
        <taxon>Eukaryota</taxon>
        <taxon>Fungi</taxon>
        <taxon>Dikarya</taxon>
        <taxon>Ascomycota</taxon>
        <taxon>Pezizomycotina</taxon>
        <taxon>Sordariomycetes</taxon>
        <taxon>Sordariomycetidae</taxon>
        <taxon>Sordariales</taxon>
        <taxon>Podosporaceae</taxon>
        <taxon>Triangularia</taxon>
    </lineage>
</organism>
<dbReference type="EMBL" id="MU866493">
    <property type="protein sequence ID" value="KAK4171872.1"/>
    <property type="molecule type" value="Genomic_DNA"/>
</dbReference>
<feature type="compositionally biased region" description="Polar residues" evidence="6">
    <location>
        <begin position="88"/>
        <end position="100"/>
    </location>
</feature>
<comment type="subcellular location">
    <subcellularLocation>
        <location evidence="1">Membrane</location>
    </subcellularLocation>
</comment>
<dbReference type="Proteomes" id="UP001302321">
    <property type="component" value="Unassembled WGS sequence"/>
</dbReference>
<evidence type="ECO:0000256" key="2">
    <source>
        <dbReference type="ARBA" id="ARBA00009530"/>
    </source>
</evidence>
<evidence type="ECO:0000256" key="6">
    <source>
        <dbReference type="SAM" id="MobiDB-lite"/>
    </source>
</evidence>
<protein>
    <recommendedName>
        <fullName evidence="11">Stress response RCI peptide</fullName>
    </recommendedName>
</protein>
<evidence type="ECO:0000313" key="10">
    <source>
        <dbReference type="Proteomes" id="UP001302321"/>
    </source>
</evidence>
<feature type="chain" id="PRO_5042830738" description="Stress response RCI peptide" evidence="8">
    <location>
        <begin position="27"/>
        <end position="203"/>
    </location>
</feature>
<keyword evidence="5 7" id="KW-0472">Membrane</keyword>
<evidence type="ECO:0000256" key="4">
    <source>
        <dbReference type="ARBA" id="ARBA00022989"/>
    </source>
</evidence>
<evidence type="ECO:0000256" key="8">
    <source>
        <dbReference type="SAM" id="SignalP"/>
    </source>
</evidence>
<feature type="signal peptide" evidence="8">
    <location>
        <begin position="1"/>
        <end position="26"/>
    </location>
</feature>
<evidence type="ECO:0000256" key="5">
    <source>
        <dbReference type="ARBA" id="ARBA00023136"/>
    </source>
</evidence>
<dbReference type="PANTHER" id="PTHR21659:SF42">
    <property type="entry name" value="UPF0057 MEMBRANE PROTEIN ZK632.10-RELATED"/>
    <property type="match status" value="1"/>
</dbReference>
<dbReference type="InterPro" id="IPR000612">
    <property type="entry name" value="PMP3"/>
</dbReference>
<proteinExistence type="inferred from homology"/>
<comment type="similarity">
    <text evidence="2">Belongs to the UPF0057 (PMP3) family.</text>
</comment>
<feature type="compositionally biased region" description="Polar residues" evidence="6">
    <location>
        <begin position="137"/>
        <end position="170"/>
    </location>
</feature>
<keyword evidence="4 7" id="KW-1133">Transmembrane helix</keyword>
<keyword evidence="3 7" id="KW-0812">Transmembrane</keyword>
<evidence type="ECO:0000256" key="3">
    <source>
        <dbReference type="ARBA" id="ARBA00022692"/>
    </source>
</evidence>
<evidence type="ECO:0000256" key="7">
    <source>
        <dbReference type="SAM" id="Phobius"/>
    </source>
</evidence>
<feature type="transmembrane region" description="Helical" evidence="7">
    <location>
        <begin position="36"/>
        <end position="61"/>
    </location>
</feature>
<evidence type="ECO:0008006" key="11">
    <source>
        <dbReference type="Google" id="ProtNLM"/>
    </source>
</evidence>
<gene>
    <name evidence="9" type="ORF">QBC36DRAFT_198329</name>
</gene>
<evidence type="ECO:0000256" key="1">
    <source>
        <dbReference type="ARBA" id="ARBA00004370"/>
    </source>
</evidence>